<proteinExistence type="predicted"/>
<keyword evidence="2" id="KW-0732">Signal</keyword>
<dbReference type="Proteomes" id="UP000693672">
    <property type="component" value="Unassembled WGS sequence"/>
</dbReference>
<dbReference type="RefSeq" id="WP_218091488.1">
    <property type="nucleotide sequence ID" value="NZ_CAJVAS010000005.1"/>
</dbReference>
<comment type="caution">
    <text evidence="3">The sequence shown here is derived from an EMBL/GenBank/DDBJ whole genome shotgun (WGS) entry which is preliminary data.</text>
</comment>
<organism evidence="3 4">
    <name type="scientific">Paenibacillus solanacearum</name>
    <dbReference type="NCBI Taxonomy" id="2048548"/>
    <lineage>
        <taxon>Bacteria</taxon>
        <taxon>Bacillati</taxon>
        <taxon>Bacillota</taxon>
        <taxon>Bacilli</taxon>
        <taxon>Bacillales</taxon>
        <taxon>Paenibacillaceae</taxon>
        <taxon>Paenibacillus</taxon>
    </lineage>
</organism>
<evidence type="ECO:0000256" key="2">
    <source>
        <dbReference type="SAM" id="SignalP"/>
    </source>
</evidence>
<feature type="signal peptide" evidence="2">
    <location>
        <begin position="1"/>
        <end position="28"/>
    </location>
</feature>
<keyword evidence="4" id="KW-1185">Reference proteome</keyword>
<dbReference type="EMBL" id="CAJVAS010000005">
    <property type="protein sequence ID" value="CAG7614265.1"/>
    <property type="molecule type" value="Genomic_DNA"/>
</dbReference>
<evidence type="ECO:0000313" key="3">
    <source>
        <dbReference type="EMBL" id="CAG7614265.1"/>
    </source>
</evidence>
<evidence type="ECO:0000256" key="1">
    <source>
        <dbReference type="SAM" id="Coils"/>
    </source>
</evidence>
<protein>
    <submittedName>
        <fullName evidence="3">Uncharacterized protein</fullName>
    </submittedName>
</protein>
<feature type="chain" id="PRO_5038047332" evidence="2">
    <location>
        <begin position="29"/>
        <end position="717"/>
    </location>
</feature>
<accession>A0A916K046</accession>
<name>A0A916K046_9BACL</name>
<gene>
    <name evidence="3" type="ORF">PAESOLCIP111_01693</name>
</gene>
<keyword evidence="1" id="KW-0175">Coiled coil</keyword>
<sequence length="717" mass="78632">MKVQRSIAVCFVLLLLLHASVMPEGTYAESGEAPLPAERAADSPSIRSTVLGKAVLGDAGSIELKDAMLLPGDDDGMLTFTLTVSNGGPNELDFLNYWVRLQSDSGDSFTTHLLPQDQNKNTIPAYTSREFRFYAKVDRAIGLHNLVFTLIQLDFSAAGYERTLARITVPDQYNPAAPAGEALRFSIGGVPFVGAIVRNAVSRNNDYYLPSLDFEMTSAGTNSVKLPDLSFAIRTKKGQTYPLQSTVFAKNADIQPMDKKEGRLTGAIPREAGMDGWELVISQPFAGSGSGDSMTLPAAFFEVPAAVAKDVSIGNDYDFKSKTGTYTARLTSLQRLPWDDQDILAATMTIANPGSEPLPLPDLQAYFKLEDAVTIEAQLMRSDRIVSLMPGKQVTFQIAGKIPYTGEFQSVQLFLQEKEADNHVNDLLTFHHNRELMSMTVIPAAGTRTLNDTGFSAAYTIRAVHTFQGYTGDLFAIQMEVENLEKRSAELRKQVAQIRAADGTVFPARMTDVGKLNPRGQALQTVWTTLPRDYDTDGMQLIIGDEVSVSSSSGSNGTRPEGYVNAAVFQLPAESKEPKAGFADLDLYPYSITLSHIGTQIDFTTGKAQLSFDYELKKTAPVEADMKDHKLIVELQDELAMSGKELLMSQTYDVGGTDAAASLQLGAHDATITYTNKDKIYSIKDMKTYRLNVYHQFQNGQKKLLATEELDWFVYAD</sequence>
<feature type="coiled-coil region" evidence="1">
    <location>
        <begin position="474"/>
        <end position="501"/>
    </location>
</feature>
<dbReference type="AlphaFoldDB" id="A0A916K046"/>
<reference evidence="3" key="1">
    <citation type="submission" date="2021-06" db="EMBL/GenBank/DDBJ databases">
        <authorList>
            <person name="Criscuolo A."/>
        </authorList>
    </citation>
    <scope>NUCLEOTIDE SEQUENCE</scope>
    <source>
        <strain evidence="3">CIP111600</strain>
    </source>
</reference>
<evidence type="ECO:0000313" key="4">
    <source>
        <dbReference type="Proteomes" id="UP000693672"/>
    </source>
</evidence>